<feature type="coiled-coil region" evidence="8">
    <location>
        <begin position="880"/>
        <end position="925"/>
    </location>
</feature>
<keyword evidence="5 8" id="KW-0175">Coiled coil</keyword>
<dbReference type="PROSITE" id="PS50067">
    <property type="entry name" value="KINESIN_MOTOR_2"/>
    <property type="match status" value="1"/>
</dbReference>
<feature type="domain" description="Kinesin motor" evidence="10">
    <location>
        <begin position="14"/>
        <end position="358"/>
    </location>
</feature>
<feature type="coiled-coil region" evidence="8">
    <location>
        <begin position="561"/>
        <end position="696"/>
    </location>
</feature>
<dbReference type="InterPro" id="IPR027640">
    <property type="entry name" value="Kinesin-like_fam"/>
</dbReference>
<dbReference type="Pfam" id="PF25764">
    <property type="entry name" value="KIF21A_4th"/>
    <property type="match status" value="1"/>
</dbReference>
<evidence type="ECO:0000256" key="6">
    <source>
        <dbReference type="ARBA" id="ARBA00023212"/>
    </source>
</evidence>
<proteinExistence type="inferred from homology"/>
<dbReference type="InterPro" id="IPR001752">
    <property type="entry name" value="Kinesin_motor_dom"/>
</dbReference>
<evidence type="ECO:0000256" key="4">
    <source>
        <dbReference type="ARBA" id="ARBA00022840"/>
    </source>
</evidence>
<keyword evidence="2" id="KW-0963">Cytoplasm</keyword>
<feature type="binding site" evidence="7">
    <location>
        <begin position="92"/>
        <end position="99"/>
    </location>
    <ligand>
        <name>ATP</name>
        <dbReference type="ChEBI" id="CHEBI:30616"/>
    </ligand>
</feature>
<dbReference type="InterPro" id="IPR036961">
    <property type="entry name" value="Kinesin_motor_dom_sf"/>
</dbReference>
<keyword evidence="11" id="KW-1185">Reference proteome</keyword>
<evidence type="ECO:0000256" key="5">
    <source>
        <dbReference type="ARBA" id="ARBA00023054"/>
    </source>
</evidence>
<dbReference type="PANTHER" id="PTHR47969">
    <property type="entry name" value="CHROMOSOME-ASSOCIATED KINESIN KIF4A-RELATED"/>
    <property type="match status" value="1"/>
</dbReference>
<evidence type="ECO:0000256" key="3">
    <source>
        <dbReference type="ARBA" id="ARBA00022741"/>
    </source>
</evidence>
<dbReference type="GO" id="GO:0005875">
    <property type="term" value="C:microtubule associated complex"/>
    <property type="evidence" value="ECO:0007669"/>
    <property type="project" value="TreeGrafter"/>
</dbReference>
<dbReference type="GO" id="GO:0003777">
    <property type="term" value="F:microtubule motor activity"/>
    <property type="evidence" value="ECO:0007669"/>
    <property type="project" value="InterPro"/>
</dbReference>
<dbReference type="STRING" id="1147741.A0A0R3RK87"/>
<evidence type="ECO:0000256" key="8">
    <source>
        <dbReference type="SAM" id="Coils"/>
    </source>
</evidence>
<feature type="compositionally biased region" description="Polar residues" evidence="9">
    <location>
        <begin position="1065"/>
        <end position="1080"/>
    </location>
</feature>
<dbReference type="PANTHER" id="PTHR47969:SF15">
    <property type="entry name" value="CHROMOSOME-ASSOCIATED KINESIN KIF4A-RELATED"/>
    <property type="match status" value="1"/>
</dbReference>
<sequence>MFRREANIMAEVIPVRVAIRVRPLNNREKAENSQECVQCFVEQSQISINGKIFTFDSVFDPATSQEAIYDACAAPLLEKIFDGYNCTILAYGQTGSGKTYTMGTEEAITVSSEGRGIISRLVDGIFKQIGTSDRHRVTASMLEIYEEKVIDLLCVSRECLQIRESKGVIHFETPTHFGINFNLFCLVVDFCFIFVQGLSEHPVSGLEDALKLLQKGCQLRSRGETAMNDKSSRSHAIFTLCVEGNESGESTMFKAKLHLVDLAGSERLKKTQAEGERMREGIKINEGLLALGNVIASLTDPNAIGRHIPYRVTKITRLLQDSLGGNSYTVMIACVSPADTNADETLSTLRYADRAKRIKNKPTVNIDPNMALIQGLRDELASVKHELAMLRAGEKLVTLDDNQTTSGITKECRRCTELEKQNLEMREDYNRRNVQFAEAMAENSKLVEQLLASQQTVEQLKDHIKEIKEKNKNKEYDEALKILDTAINLQGPVEEERDKDVSDICEDDGDDETSDQAFVNRFTEKQIALNKDMRDILEEIKQKELAFEATVASQTEIVKMRDTYAAEMEQLQAKLVVLEKEKQELMAKLKGSSIHHKLSEERRKRLQELEKELAASKRRMGEIQKLEKENTRLQEQSKKLSSELSELKKLRVKMSKQMKEGEVKFRKWKMMADRNMAQLKNQVRKREMEIAREQHTKNLQLAVYRRKYEEANACNRRLQMQLAKSTTRAKTCCDGQFISALNDELAVAYSAAEAEIHCQVLIEQRKILSAQQKKLQKTLEKLLKEPPIKRRTGSDREGIEGDDKIQVIEEQVRNLDKEIQLRGSELGDIQKKCTKACSDERREQLWSTLRNLTEARAGLDHLIDATISERRSCLEKDLIIEELRRNMDEVKNLYQKKLDTVRTELKNAKAMAGNLRRNLAEAELCYAKQEHDMINIWNEMAEGRFDLPDNVVRNLNLVKEAAKNFTNLQQTFEQKRNDLEKSHARVYHGRLRRRTGPTDGIMPGRSLSESIMEEKGDEGDLPKNYQIRENRRPVERLGVVSLTMCALLKVTDLESILSDDKEGNLSTLDSDFSYHPTPQRTTRKRQSSITNVPGRRDTFVLNEAPLKKIDIEQEQKDEPVAGCSKESDFNPNTTYTVGHCSELDHRSIITRDLFRKL</sequence>
<dbReference type="GO" id="GO:0005524">
    <property type="term" value="F:ATP binding"/>
    <property type="evidence" value="ECO:0007669"/>
    <property type="project" value="UniProtKB-UniRule"/>
</dbReference>
<dbReference type="SUPFAM" id="SSF52540">
    <property type="entry name" value="P-loop containing nucleoside triphosphate hydrolases"/>
    <property type="match status" value="1"/>
</dbReference>
<keyword evidence="3 7" id="KW-0547">Nucleotide-binding</keyword>
<feature type="coiled-coil region" evidence="8">
    <location>
        <begin position="450"/>
        <end position="477"/>
    </location>
</feature>
<evidence type="ECO:0000313" key="11">
    <source>
        <dbReference type="Proteomes" id="UP000050640"/>
    </source>
</evidence>
<feature type="region of interest" description="Disordered" evidence="9">
    <location>
        <begin position="1065"/>
        <end position="1090"/>
    </location>
</feature>
<name>A0A0R3RK87_9BILA</name>
<dbReference type="PROSITE" id="PS00411">
    <property type="entry name" value="KINESIN_MOTOR_1"/>
    <property type="match status" value="1"/>
</dbReference>
<protein>
    <submittedName>
        <fullName evidence="12">Kinesin motor domain-containing protein</fullName>
    </submittedName>
</protein>
<dbReference type="Pfam" id="PF00225">
    <property type="entry name" value="Kinesin"/>
    <property type="match status" value="1"/>
</dbReference>
<dbReference type="InterPro" id="IPR019821">
    <property type="entry name" value="Kinesin_motor_CS"/>
</dbReference>
<evidence type="ECO:0000256" key="7">
    <source>
        <dbReference type="PROSITE-ProRule" id="PRU00283"/>
    </source>
</evidence>
<dbReference type="Gene3D" id="3.40.850.10">
    <property type="entry name" value="Kinesin motor domain"/>
    <property type="match status" value="1"/>
</dbReference>
<comment type="subcellular location">
    <subcellularLocation>
        <location evidence="1">Cytoplasm</location>
        <location evidence="1">Cytoskeleton</location>
    </subcellularLocation>
</comment>
<evidence type="ECO:0000256" key="9">
    <source>
        <dbReference type="SAM" id="MobiDB-lite"/>
    </source>
</evidence>
<reference evidence="12" key="1">
    <citation type="submission" date="2017-02" db="UniProtKB">
        <authorList>
            <consortium name="WormBaseParasite"/>
        </authorList>
    </citation>
    <scope>IDENTIFICATION</scope>
</reference>
<evidence type="ECO:0000313" key="12">
    <source>
        <dbReference type="WBParaSite" id="EEL_0000189601-mRNA-1"/>
    </source>
</evidence>
<organism evidence="11 12">
    <name type="scientific">Elaeophora elaphi</name>
    <dbReference type="NCBI Taxonomy" id="1147741"/>
    <lineage>
        <taxon>Eukaryota</taxon>
        <taxon>Metazoa</taxon>
        <taxon>Ecdysozoa</taxon>
        <taxon>Nematoda</taxon>
        <taxon>Chromadorea</taxon>
        <taxon>Rhabditida</taxon>
        <taxon>Spirurina</taxon>
        <taxon>Spiruromorpha</taxon>
        <taxon>Filarioidea</taxon>
        <taxon>Onchocercidae</taxon>
        <taxon>Elaeophora</taxon>
    </lineage>
</organism>
<dbReference type="Proteomes" id="UP000050640">
    <property type="component" value="Unplaced"/>
</dbReference>
<evidence type="ECO:0000259" key="10">
    <source>
        <dbReference type="PROSITE" id="PS50067"/>
    </source>
</evidence>
<keyword evidence="7" id="KW-0505">Motor protein</keyword>
<dbReference type="GO" id="GO:0007052">
    <property type="term" value="P:mitotic spindle organization"/>
    <property type="evidence" value="ECO:0007669"/>
    <property type="project" value="TreeGrafter"/>
</dbReference>
<keyword evidence="4 7" id="KW-0067">ATP-binding</keyword>
<dbReference type="GO" id="GO:0007018">
    <property type="term" value="P:microtubule-based movement"/>
    <property type="evidence" value="ECO:0007669"/>
    <property type="project" value="InterPro"/>
</dbReference>
<dbReference type="PRINTS" id="PR00380">
    <property type="entry name" value="KINESINHEAVY"/>
</dbReference>
<evidence type="ECO:0000256" key="2">
    <source>
        <dbReference type="ARBA" id="ARBA00022490"/>
    </source>
</evidence>
<dbReference type="AlphaFoldDB" id="A0A0R3RK87"/>
<accession>A0A0R3RK87</accession>
<dbReference type="GO" id="GO:0008017">
    <property type="term" value="F:microtubule binding"/>
    <property type="evidence" value="ECO:0007669"/>
    <property type="project" value="InterPro"/>
</dbReference>
<dbReference type="SMART" id="SM00129">
    <property type="entry name" value="KISc"/>
    <property type="match status" value="1"/>
</dbReference>
<dbReference type="InterPro" id="IPR027417">
    <property type="entry name" value="P-loop_NTPase"/>
</dbReference>
<comment type="similarity">
    <text evidence="7">Belongs to the TRAFAC class myosin-kinesin ATPase superfamily. Kinesin family.</text>
</comment>
<dbReference type="WBParaSite" id="EEL_0000189601-mRNA-1">
    <property type="protein sequence ID" value="EEL_0000189601-mRNA-1"/>
    <property type="gene ID" value="EEL_0000189601"/>
</dbReference>
<keyword evidence="6" id="KW-0206">Cytoskeleton</keyword>
<evidence type="ECO:0000256" key="1">
    <source>
        <dbReference type="ARBA" id="ARBA00004245"/>
    </source>
</evidence>
<dbReference type="GO" id="GO:0051231">
    <property type="term" value="P:spindle elongation"/>
    <property type="evidence" value="ECO:0007669"/>
    <property type="project" value="TreeGrafter"/>
</dbReference>